<accession>D8QW47</accession>
<evidence type="ECO:0000259" key="1">
    <source>
        <dbReference type="PROSITE" id="PS50011"/>
    </source>
</evidence>
<dbReference type="PROSITE" id="PS50011">
    <property type="entry name" value="PROTEIN_KINASE_DOM"/>
    <property type="match status" value="1"/>
</dbReference>
<dbReference type="GO" id="GO:0004672">
    <property type="term" value="F:protein kinase activity"/>
    <property type="evidence" value="ECO:0007669"/>
    <property type="project" value="InterPro"/>
</dbReference>
<sequence length="456" mass="50407">MFPTDTALKQHPSSRCMPVAAGTSLAEDAQIQRPGRRQQCKEWTHLEPEKLTERLAGDTDCFYFTGSAALDRSKEWAAAVLLPFQFSVLDVAGLRRALWHPLPLPLPVGSVTYAQHAGAMAANFVPHGSYPAESISSLTTAFIGSNDKLDAEGTEVAASVLQVGREARQAGPAVLWPGAVDDRRGTGRPADGGVGPAEVLVGPLELAKIEDKLTCLRVSVNLLRVAVSLENVFFPPDRSRLMKLWPTFYGSEDQIKRTLRFGNAVVIKEIDPWSEHVADGFTTLEFVKRAHGLRAEGLISGVLAFEGDKYRVTMKELQDQPRTSTEVELLDAVHWILRGLEKLHEAGLVHRDVKWRNVMRDARTGGCVLIDLETVWEAGEKPECELLELLAWDKHTLVDGKYTERSDLYHVGKLMNVVEDLSPAAKTFRSKLLGYEFETARAALDELLLCQNDFAA</sequence>
<name>D8QW47_SELML</name>
<dbReference type="SUPFAM" id="SSF56112">
    <property type="entry name" value="Protein kinase-like (PK-like)"/>
    <property type="match status" value="1"/>
</dbReference>
<dbReference type="EMBL" id="GL377567">
    <property type="protein sequence ID" value="EFJ36571.1"/>
    <property type="molecule type" value="Genomic_DNA"/>
</dbReference>
<dbReference type="KEGG" id="smo:SELMODRAFT_404699"/>
<feature type="domain" description="Protein kinase" evidence="1">
    <location>
        <begin position="180"/>
        <end position="456"/>
    </location>
</feature>
<evidence type="ECO:0000313" key="2">
    <source>
        <dbReference type="EMBL" id="EFJ36571.1"/>
    </source>
</evidence>
<dbReference type="HOGENOM" id="CLU_028901_2_0_1"/>
<organism evidence="3">
    <name type="scientific">Selaginella moellendorffii</name>
    <name type="common">Spikemoss</name>
    <dbReference type="NCBI Taxonomy" id="88036"/>
    <lineage>
        <taxon>Eukaryota</taxon>
        <taxon>Viridiplantae</taxon>
        <taxon>Streptophyta</taxon>
        <taxon>Embryophyta</taxon>
        <taxon>Tracheophyta</taxon>
        <taxon>Lycopodiopsida</taxon>
        <taxon>Selaginellales</taxon>
        <taxon>Selaginellaceae</taxon>
        <taxon>Selaginella</taxon>
    </lineage>
</organism>
<protein>
    <recommendedName>
        <fullName evidence="1">Protein kinase domain-containing protein</fullName>
    </recommendedName>
</protein>
<dbReference type="GO" id="GO:0005524">
    <property type="term" value="F:ATP binding"/>
    <property type="evidence" value="ECO:0007669"/>
    <property type="project" value="InterPro"/>
</dbReference>
<reference evidence="2 3" key="1">
    <citation type="journal article" date="2011" name="Science">
        <title>The Selaginella genome identifies genetic changes associated with the evolution of vascular plants.</title>
        <authorList>
            <person name="Banks J.A."/>
            <person name="Nishiyama T."/>
            <person name="Hasebe M."/>
            <person name="Bowman J.L."/>
            <person name="Gribskov M."/>
            <person name="dePamphilis C."/>
            <person name="Albert V.A."/>
            <person name="Aono N."/>
            <person name="Aoyama T."/>
            <person name="Ambrose B.A."/>
            <person name="Ashton N.W."/>
            <person name="Axtell M.J."/>
            <person name="Barker E."/>
            <person name="Barker M.S."/>
            <person name="Bennetzen J.L."/>
            <person name="Bonawitz N.D."/>
            <person name="Chapple C."/>
            <person name="Cheng C."/>
            <person name="Correa L.G."/>
            <person name="Dacre M."/>
            <person name="DeBarry J."/>
            <person name="Dreyer I."/>
            <person name="Elias M."/>
            <person name="Engstrom E.M."/>
            <person name="Estelle M."/>
            <person name="Feng L."/>
            <person name="Finet C."/>
            <person name="Floyd S.K."/>
            <person name="Frommer W.B."/>
            <person name="Fujita T."/>
            <person name="Gramzow L."/>
            <person name="Gutensohn M."/>
            <person name="Harholt J."/>
            <person name="Hattori M."/>
            <person name="Heyl A."/>
            <person name="Hirai T."/>
            <person name="Hiwatashi Y."/>
            <person name="Ishikawa M."/>
            <person name="Iwata M."/>
            <person name="Karol K.G."/>
            <person name="Koehler B."/>
            <person name="Kolukisaoglu U."/>
            <person name="Kubo M."/>
            <person name="Kurata T."/>
            <person name="Lalonde S."/>
            <person name="Li K."/>
            <person name="Li Y."/>
            <person name="Litt A."/>
            <person name="Lyons E."/>
            <person name="Manning G."/>
            <person name="Maruyama T."/>
            <person name="Michael T.P."/>
            <person name="Mikami K."/>
            <person name="Miyazaki S."/>
            <person name="Morinaga S."/>
            <person name="Murata T."/>
            <person name="Mueller-Roeber B."/>
            <person name="Nelson D.R."/>
            <person name="Obara M."/>
            <person name="Oguri Y."/>
            <person name="Olmstead R.G."/>
            <person name="Onodera N."/>
            <person name="Petersen B.L."/>
            <person name="Pils B."/>
            <person name="Prigge M."/>
            <person name="Rensing S.A."/>
            <person name="Riano-Pachon D.M."/>
            <person name="Roberts A.W."/>
            <person name="Sato Y."/>
            <person name="Scheller H.V."/>
            <person name="Schulz B."/>
            <person name="Schulz C."/>
            <person name="Shakirov E.V."/>
            <person name="Shibagaki N."/>
            <person name="Shinohara N."/>
            <person name="Shippen D.E."/>
            <person name="Soerensen I."/>
            <person name="Sotooka R."/>
            <person name="Sugimoto N."/>
            <person name="Sugita M."/>
            <person name="Sumikawa N."/>
            <person name="Tanurdzic M."/>
            <person name="Theissen G."/>
            <person name="Ulvskov P."/>
            <person name="Wakazuki S."/>
            <person name="Weng J.K."/>
            <person name="Willats W.W."/>
            <person name="Wipf D."/>
            <person name="Wolf P.G."/>
            <person name="Yang L."/>
            <person name="Zimmer A.D."/>
            <person name="Zhu Q."/>
            <person name="Mitros T."/>
            <person name="Hellsten U."/>
            <person name="Loque D."/>
            <person name="Otillar R."/>
            <person name="Salamov A."/>
            <person name="Schmutz J."/>
            <person name="Shapiro H."/>
            <person name="Lindquist E."/>
            <person name="Lucas S."/>
            <person name="Rokhsar D."/>
            <person name="Grigoriev I.V."/>
        </authorList>
    </citation>
    <scope>NUCLEOTIDE SEQUENCE [LARGE SCALE GENOMIC DNA]</scope>
</reference>
<evidence type="ECO:0000313" key="3">
    <source>
        <dbReference type="Proteomes" id="UP000001514"/>
    </source>
</evidence>
<dbReference type="InterPro" id="IPR000719">
    <property type="entry name" value="Prot_kinase_dom"/>
</dbReference>
<keyword evidence="3" id="KW-1185">Reference proteome</keyword>
<dbReference type="InterPro" id="IPR011009">
    <property type="entry name" value="Kinase-like_dom_sf"/>
</dbReference>
<dbReference type="Gene3D" id="1.10.510.10">
    <property type="entry name" value="Transferase(Phosphotransferase) domain 1"/>
    <property type="match status" value="1"/>
</dbReference>
<gene>
    <name evidence="2" type="ORF">SELMODRAFT_404699</name>
</gene>
<dbReference type="AlphaFoldDB" id="D8QW47"/>
<dbReference type="Gramene" id="EFJ36571">
    <property type="protein sequence ID" value="EFJ36571"/>
    <property type="gene ID" value="SELMODRAFT_404699"/>
</dbReference>
<dbReference type="Proteomes" id="UP000001514">
    <property type="component" value="Unassembled WGS sequence"/>
</dbReference>
<dbReference type="InParanoid" id="D8QW47"/>
<proteinExistence type="predicted"/>